<dbReference type="STRING" id="578461.R0KNE6"/>
<organism evidence="1 2">
    <name type="scientific">Nosema bombycis (strain CQ1 / CVCC 102059)</name>
    <name type="common">Microsporidian parasite</name>
    <name type="synonym">Pebrine of silkworm</name>
    <dbReference type="NCBI Taxonomy" id="578461"/>
    <lineage>
        <taxon>Eukaryota</taxon>
        <taxon>Fungi</taxon>
        <taxon>Fungi incertae sedis</taxon>
        <taxon>Microsporidia</taxon>
        <taxon>Nosematidae</taxon>
        <taxon>Nosema</taxon>
    </lineage>
</organism>
<accession>R0KNE6</accession>
<dbReference type="HOGENOM" id="CLU_068283_0_0_1"/>
<dbReference type="OrthoDB" id="2189193at2759"/>
<protein>
    <submittedName>
        <fullName evidence="1">Uncharacterized protein</fullName>
    </submittedName>
</protein>
<dbReference type="EMBL" id="KB909844">
    <property type="protein sequence ID" value="EOB11682.1"/>
    <property type="molecule type" value="Genomic_DNA"/>
</dbReference>
<keyword evidence="2" id="KW-1185">Reference proteome</keyword>
<gene>
    <name evidence="1" type="ORF">NBO_937g0001</name>
</gene>
<evidence type="ECO:0000313" key="1">
    <source>
        <dbReference type="EMBL" id="EOB11682.1"/>
    </source>
</evidence>
<reference evidence="1 2" key="1">
    <citation type="journal article" date="2013" name="BMC Genomics">
        <title>Comparative genomics of parasitic silkworm microsporidia reveal an association between genome expansion and host adaptation.</title>
        <authorList>
            <person name="Pan G."/>
            <person name="Xu J."/>
            <person name="Li T."/>
            <person name="Xia Q."/>
            <person name="Liu S.L."/>
            <person name="Zhang G."/>
            <person name="Li S."/>
            <person name="Li C."/>
            <person name="Liu H."/>
            <person name="Yang L."/>
            <person name="Liu T."/>
            <person name="Zhang X."/>
            <person name="Wu Z."/>
            <person name="Fan W."/>
            <person name="Dang X."/>
            <person name="Xiang H."/>
            <person name="Tao M."/>
            <person name="Li Y."/>
            <person name="Hu J."/>
            <person name="Li Z."/>
            <person name="Lin L."/>
            <person name="Luo J."/>
            <person name="Geng L."/>
            <person name="Wang L."/>
            <person name="Long M."/>
            <person name="Wan Y."/>
            <person name="He N."/>
            <person name="Zhang Z."/>
            <person name="Lu C."/>
            <person name="Keeling P.J."/>
            <person name="Wang J."/>
            <person name="Xiang Z."/>
            <person name="Zhou Z."/>
        </authorList>
    </citation>
    <scope>NUCLEOTIDE SEQUENCE [LARGE SCALE GENOMIC DNA]</scope>
    <source>
        <strain evidence="2">CQ1 / CVCC 102059</strain>
    </source>
</reference>
<dbReference type="OMA" id="PHIAERY"/>
<dbReference type="VEuPathDB" id="MicrosporidiaDB:NBO_937g0001"/>
<dbReference type="Proteomes" id="UP000016927">
    <property type="component" value="Unassembled WGS sequence"/>
</dbReference>
<name>R0KNE6_NOSB1</name>
<dbReference type="AlphaFoldDB" id="R0KNE6"/>
<evidence type="ECO:0000313" key="2">
    <source>
        <dbReference type="Proteomes" id="UP000016927"/>
    </source>
</evidence>
<proteinExistence type="predicted"/>
<sequence>MATSDTLDTLKDKLKSLKIFSYVESDNNKLKVVEDKNRINVSSSSVSGEMKNSLNIHLPNLFGRAINSKVSLSSLTDYKIELSKPVLTKRLFFLNFFNENHIVRLPCGNFSMNKSEVELKELNKIISPNPFTKFELAVKPTLDLFKGLKLETRFGLGSIFGNPPQYDKFYLGKNVKGYKDKFISPTDYNVKNGGLSYLEVTTKLLFSMNKLNLYAFNSFGYNSRQRNLTKTLNEIQKEIYNKDNSAFGHSIGLGVSVPVNKETGSLLDATLSFPLTNNSNIEKYQFDLNFDF</sequence>
<feature type="non-terminal residue" evidence="1">
    <location>
        <position position="292"/>
    </location>
</feature>